<dbReference type="Gene3D" id="3.30.565.10">
    <property type="entry name" value="Histidine kinase-like ATPase, C-terminal domain"/>
    <property type="match status" value="1"/>
</dbReference>
<evidence type="ECO:0000259" key="3">
    <source>
        <dbReference type="Pfam" id="PF06580"/>
    </source>
</evidence>
<name>A0A2Y9BFP3_9FIRM</name>
<dbReference type="SUPFAM" id="SSF55874">
    <property type="entry name" value="ATPase domain of HSP90 chaperone/DNA topoisomerase II/histidine kinase"/>
    <property type="match status" value="1"/>
</dbReference>
<dbReference type="InterPro" id="IPR010559">
    <property type="entry name" value="Sig_transdc_His_kin_internal"/>
</dbReference>
<evidence type="ECO:0000259" key="2">
    <source>
        <dbReference type="Pfam" id="PF02518"/>
    </source>
</evidence>
<evidence type="ECO:0000313" key="5">
    <source>
        <dbReference type="Proteomes" id="UP000245845"/>
    </source>
</evidence>
<dbReference type="AlphaFoldDB" id="A0A2Y9BFP3"/>
<organism evidence="4 5">
    <name type="scientific">Faecalicatena orotica</name>
    <dbReference type="NCBI Taxonomy" id="1544"/>
    <lineage>
        <taxon>Bacteria</taxon>
        <taxon>Bacillati</taxon>
        <taxon>Bacillota</taxon>
        <taxon>Clostridia</taxon>
        <taxon>Lachnospirales</taxon>
        <taxon>Lachnospiraceae</taxon>
        <taxon>Faecalicatena</taxon>
    </lineage>
</organism>
<proteinExistence type="predicted"/>
<sequence length="325" mass="37555">MKKLLLKMGPFYKKLLVFFIVNIVSILLYILVPLGKIRVLCLFLLVLSYLLAVPLILLPLRTLYLHFSSHRILSDEWLPEDNADFCLINDYLQASYEKSHSIESALSDKNIDYLSKQINSHFFYNTLDSIRGRAFCDGAYFVADMIETLSSFFRYSISRKGNIVSLQDELQNLDSYMKIQMFRFGNRIQYEVSLESDSITRYQIPKLTLQPIVENAIIHGIESYESGGLISINIFETDSTIVLHVKDNGVGIPKEKLDQINLNFQNNHFESPEVQKKHMNIALNNINNRICLLYGSRFHLHIFSTKNIGTDVQITIPKILKEKEM</sequence>
<keyword evidence="4" id="KW-0418">Kinase</keyword>
<dbReference type="InterPro" id="IPR036890">
    <property type="entry name" value="HATPase_C_sf"/>
</dbReference>
<dbReference type="InterPro" id="IPR003594">
    <property type="entry name" value="HATPase_dom"/>
</dbReference>
<dbReference type="GO" id="GO:0000155">
    <property type="term" value="F:phosphorelay sensor kinase activity"/>
    <property type="evidence" value="ECO:0007669"/>
    <property type="project" value="InterPro"/>
</dbReference>
<keyword evidence="1" id="KW-0812">Transmembrane</keyword>
<keyword evidence="1" id="KW-0472">Membrane</keyword>
<feature type="domain" description="Histidine kinase/HSP90-like ATPase" evidence="2">
    <location>
        <begin position="209"/>
        <end position="318"/>
    </location>
</feature>
<feature type="transmembrane region" description="Helical" evidence="1">
    <location>
        <begin position="37"/>
        <end position="60"/>
    </location>
</feature>
<keyword evidence="4" id="KW-0808">Transferase</keyword>
<evidence type="ECO:0000256" key="1">
    <source>
        <dbReference type="SAM" id="Phobius"/>
    </source>
</evidence>
<dbReference type="Pfam" id="PF06580">
    <property type="entry name" value="His_kinase"/>
    <property type="match status" value="1"/>
</dbReference>
<keyword evidence="1" id="KW-1133">Transmembrane helix</keyword>
<dbReference type="Proteomes" id="UP000245845">
    <property type="component" value="Unassembled WGS sequence"/>
</dbReference>
<reference evidence="4 5" key="1">
    <citation type="submission" date="2018-05" db="EMBL/GenBank/DDBJ databases">
        <title>The Hungate 1000. A catalogue of reference genomes from the rumen microbiome.</title>
        <authorList>
            <person name="Kelly W."/>
        </authorList>
    </citation>
    <scope>NUCLEOTIDE SEQUENCE [LARGE SCALE GENOMIC DNA]</scope>
    <source>
        <strain evidence="4 5">NLAE-zl-C242</strain>
    </source>
</reference>
<dbReference type="PANTHER" id="PTHR34220:SF7">
    <property type="entry name" value="SENSOR HISTIDINE KINASE YPDA"/>
    <property type="match status" value="1"/>
</dbReference>
<feature type="domain" description="Signal transduction histidine kinase internal region" evidence="3">
    <location>
        <begin position="111"/>
        <end position="188"/>
    </location>
</feature>
<protein>
    <submittedName>
        <fullName evidence="4">Two-component system sensor histidine kinase YesM</fullName>
    </submittedName>
</protein>
<dbReference type="InterPro" id="IPR050640">
    <property type="entry name" value="Bact_2-comp_sensor_kinase"/>
</dbReference>
<dbReference type="GO" id="GO:0016020">
    <property type="term" value="C:membrane"/>
    <property type="evidence" value="ECO:0007669"/>
    <property type="project" value="InterPro"/>
</dbReference>
<comment type="caution">
    <text evidence="4">The sequence shown here is derived from an EMBL/GenBank/DDBJ whole genome shotgun (WGS) entry which is preliminary data.</text>
</comment>
<feature type="transmembrane region" description="Helical" evidence="1">
    <location>
        <begin position="12"/>
        <end position="31"/>
    </location>
</feature>
<evidence type="ECO:0000313" key="4">
    <source>
        <dbReference type="EMBL" id="PWJ31237.1"/>
    </source>
</evidence>
<gene>
    <name evidence="4" type="ORF">A8806_10293</name>
</gene>
<dbReference type="Pfam" id="PF02518">
    <property type="entry name" value="HATPase_c"/>
    <property type="match status" value="1"/>
</dbReference>
<keyword evidence="5" id="KW-1185">Reference proteome</keyword>
<accession>A0A2Y9BFP3</accession>
<dbReference type="EMBL" id="QGDL01000002">
    <property type="protein sequence ID" value="PWJ31237.1"/>
    <property type="molecule type" value="Genomic_DNA"/>
</dbReference>
<dbReference type="PANTHER" id="PTHR34220">
    <property type="entry name" value="SENSOR HISTIDINE KINASE YPDA"/>
    <property type="match status" value="1"/>
</dbReference>
<dbReference type="RefSeq" id="WP_181368578.1">
    <property type="nucleotide sequence ID" value="NZ_BAAACK010000006.1"/>
</dbReference>